<gene>
    <name evidence="2" type="ORF">DEO72_LG10g76</name>
</gene>
<feature type="region of interest" description="Disordered" evidence="1">
    <location>
        <begin position="1"/>
        <end position="104"/>
    </location>
</feature>
<reference evidence="2 3" key="1">
    <citation type="submission" date="2019-04" db="EMBL/GenBank/DDBJ databases">
        <title>An improved genome assembly and genetic linkage map for asparagus bean, Vigna unguiculata ssp. sesquipedialis.</title>
        <authorList>
            <person name="Xia Q."/>
            <person name="Zhang R."/>
            <person name="Dong Y."/>
        </authorList>
    </citation>
    <scope>NUCLEOTIDE SEQUENCE [LARGE SCALE GENOMIC DNA]</scope>
    <source>
        <tissue evidence="2">Leaf</tissue>
    </source>
</reference>
<dbReference type="Proteomes" id="UP000501690">
    <property type="component" value="Linkage Group LG10"/>
</dbReference>
<sequence>MSMVSPSSRTQTSPRSYSSAFASTSATNFSPGIYSSANSRVQRHLPSSSSSSSVRFLAVEQSAESSVRRSMTVATTSQTKKEAASSSSSSSSKSESEKRKCMCSPTMHPGSFRCAYHKQLAERQQQQQQQQEKQQEKQQHQRQQQEKQQYQRQQQQTTSLSSRKLNLLRSAMKNSVVRRIGGVDGEIVRRALTTLVRPSSHYLHRRVAFQPRPTRLSLMSKAQDQSILNNKQ</sequence>
<dbReference type="EMBL" id="CP039354">
    <property type="protein sequence ID" value="QCE08858.1"/>
    <property type="molecule type" value="Genomic_DNA"/>
</dbReference>
<evidence type="ECO:0000313" key="2">
    <source>
        <dbReference type="EMBL" id="QCE08858.1"/>
    </source>
</evidence>
<evidence type="ECO:0000313" key="3">
    <source>
        <dbReference type="Proteomes" id="UP000501690"/>
    </source>
</evidence>
<feature type="region of interest" description="Disordered" evidence="1">
    <location>
        <begin position="125"/>
        <end position="165"/>
    </location>
</feature>
<dbReference type="Gramene" id="Vigun05g296550.1.v1.2">
    <property type="protein sequence ID" value="Vigun05g296550.1.v1.2.CDS.1"/>
    <property type="gene ID" value="Vigun05g296550.v1.2"/>
</dbReference>
<feature type="compositionally biased region" description="Low complexity" evidence="1">
    <location>
        <begin position="146"/>
        <end position="165"/>
    </location>
</feature>
<evidence type="ECO:0000256" key="1">
    <source>
        <dbReference type="SAM" id="MobiDB-lite"/>
    </source>
</evidence>
<name>A0A4D6N6E2_VIGUN</name>
<feature type="compositionally biased region" description="Low complexity" evidence="1">
    <location>
        <begin position="74"/>
        <end position="93"/>
    </location>
</feature>
<dbReference type="PANTHER" id="PTHR33132">
    <property type="entry name" value="OSJNBB0118P14.9 PROTEIN"/>
    <property type="match status" value="1"/>
</dbReference>
<organism evidence="2 3">
    <name type="scientific">Vigna unguiculata</name>
    <name type="common">Cowpea</name>
    <dbReference type="NCBI Taxonomy" id="3917"/>
    <lineage>
        <taxon>Eukaryota</taxon>
        <taxon>Viridiplantae</taxon>
        <taxon>Streptophyta</taxon>
        <taxon>Embryophyta</taxon>
        <taxon>Tracheophyta</taxon>
        <taxon>Spermatophyta</taxon>
        <taxon>Magnoliopsida</taxon>
        <taxon>eudicotyledons</taxon>
        <taxon>Gunneridae</taxon>
        <taxon>Pentapetalae</taxon>
        <taxon>rosids</taxon>
        <taxon>fabids</taxon>
        <taxon>Fabales</taxon>
        <taxon>Fabaceae</taxon>
        <taxon>Papilionoideae</taxon>
        <taxon>50 kb inversion clade</taxon>
        <taxon>NPAAA clade</taxon>
        <taxon>indigoferoid/millettioid clade</taxon>
        <taxon>Phaseoleae</taxon>
        <taxon>Vigna</taxon>
    </lineage>
</organism>
<dbReference type="PANTHER" id="PTHR33132:SF135">
    <property type="entry name" value="OS02G0799700 PROTEIN"/>
    <property type="match status" value="1"/>
</dbReference>
<accession>A0A4D6N6E2</accession>
<feature type="compositionally biased region" description="Polar residues" evidence="1">
    <location>
        <begin position="62"/>
        <end position="73"/>
    </location>
</feature>
<feature type="compositionally biased region" description="Low complexity" evidence="1">
    <location>
        <begin position="1"/>
        <end position="30"/>
    </location>
</feature>
<dbReference type="OrthoDB" id="1931102at2759"/>
<keyword evidence="3" id="KW-1185">Reference proteome</keyword>
<proteinExistence type="predicted"/>
<protein>
    <submittedName>
        <fullName evidence="2">Uncharacterized protein</fullName>
    </submittedName>
</protein>
<dbReference type="AlphaFoldDB" id="A0A4D6N6E2"/>
<feature type="compositionally biased region" description="Basic and acidic residues" evidence="1">
    <location>
        <begin position="133"/>
        <end position="145"/>
    </location>
</feature>